<accession>A0A8S1YLY9</accession>
<evidence type="ECO:0000313" key="2">
    <source>
        <dbReference type="EMBL" id="CAD8214766.1"/>
    </source>
</evidence>
<comment type="caution">
    <text evidence="1">The sequence shown here is derived from an EMBL/GenBank/DDBJ whole genome shotgun (WGS) entry which is preliminary data.</text>
</comment>
<reference evidence="1" key="1">
    <citation type="submission" date="2021-01" db="EMBL/GenBank/DDBJ databases">
        <authorList>
            <consortium name="Genoscope - CEA"/>
            <person name="William W."/>
        </authorList>
    </citation>
    <scope>NUCLEOTIDE SEQUENCE</scope>
</reference>
<dbReference type="AlphaFoldDB" id="A0A8S1YLY9"/>
<proteinExistence type="predicted"/>
<gene>
    <name evidence="1" type="ORF">POCTA_138.1.T1880033</name>
    <name evidence="2" type="ORF">POCTA_138.1.T1880035</name>
</gene>
<evidence type="ECO:0000313" key="3">
    <source>
        <dbReference type="Proteomes" id="UP000683925"/>
    </source>
</evidence>
<name>A0A8S1YLY9_PAROT</name>
<sequence>MTLSWQLKLGQNILDLYYMMKNESNFQKQKIHYSITFQDSIFD</sequence>
<dbReference type="EMBL" id="CAJJDP010000192">
    <property type="protein sequence ID" value="CAD8214763.1"/>
    <property type="molecule type" value="Genomic_DNA"/>
</dbReference>
<dbReference type="EMBL" id="CAJJDP010000192">
    <property type="protein sequence ID" value="CAD8214766.1"/>
    <property type="molecule type" value="Genomic_DNA"/>
</dbReference>
<dbReference type="Proteomes" id="UP000683925">
    <property type="component" value="Unassembled WGS sequence"/>
</dbReference>
<organism evidence="1 3">
    <name type="scientific">Paramecium octaurelia</name>
    <dbReference type="NCBI Taxonomy" id="43137"/>
    <lineage>
        <taxon>Eukaryota</taxon>
        <taxon>Sar</taxon>
        <taxon>Alveolata</taxon>
        <taxon>Ciliophora</taxon>
        <taxon>Intramacronucleata</taxon>
        <taxon>Oligohymenophorea</taxon>
        <taxon>Peniculida</taxon>
        <taxon>Parameciidae</taxon>
        <taxon>Paramecium</taxon>
    </lineage>
</organism>
<evidence type="ECO:0000313" key="1">
    <source>
        <dbReference type="EMBL" id="CAD8214763.1"/>
    </source>
</evidence>
<protein>
    <submittedName>
        <fullName evidence="1">Uncharacterized protein</fullName>
    </submittedName>
</protein>
<keyword evidence="3" id="KW-1185">Reference proteome</keyword>